<protein>
    <recommendedName>
        <fullName evidence="4">Reverse transcriptase domain-containing protein</fullName>
    </recommendedName>
</protein>
<feature type="compositionally biased region" description="Polar residues" evidence="1">
    <location>
        <begin position="472"/>
        <end position="486"/>
    </location>
</feature>
<feature type="compositionally biased region" description="Pro residues" evidence="1">
    <location>
        <begin position="1"/>
        <end position="19"/>
    </location>
</feature>
<accession>A0A418BP66</accession>
<feature type="region of interest" description="Disordered" evidence="1">
    <location>
        <begin position="401"/>
        <end position="486"/>
    </location>
</feature>
<dbReference type="Proteomes" id="UP000283543">
    <property type="component" value="Unassembled WGS sequence"/>
</dbReference>
<feature type="compositionally biased region" description="Basic and acidic residues" evidence="1">
    <location>
        <begin position="403"/>
        <end position="413"/>
    </location>
</feature>
<feature type="region of interest" description="Disordered" evidence="1">
    <location>
        <begin position="597"/>
        <end position="624"/>
    </location>
</feature>
<reference evidence="2 3" key="1">
    <citation type="submission" date="2018-08" db="EMBL/GenBank/DDBJ databases">
        <title>Aphanomyces genome sequencing and annotation.</title>
        <authorList>
            <person name="Minardi D."/>
            <person name="Oidtmann B."/>
            <person name="Van Der Giezen M."/>
            <person name="Studholme D.J."/>
        </authorList>
    </citation>
    <scope>NUCLEOTIDE SEQUENCE [LARGE SCALE GENOMIC DNA]</scope>
    <source>
        <strain evidence="2 3">Si</strain>
    </source>
</reference>
<evidence type="ECO:0000256" key="1">
    <source>
        <dbReference type="SAM" id="MobiDB-lite"/>
    </source>
</evidence>
<name>A0A418BP66_APHAT</name>
<comment type="caution">
    <text evidence="2">The sequence shown here is derived from an EMBL/GenBank/DDBJ whole genome shotgun (WGS) entry which is preliminary data.</text>
</comment>
<evidence type="ECO:0000313" key="3">
    <source>
        <dbReference type="Proteomes" id="UP000283543"/>
    </source>
</evidence>
<dbReference type="VEuPathDB" id="FungiDB:H257_08144"/>
<feature type="non-terminal residue" evidence="2">
    <location>
        <position position="1557"/>
    </location>
</feature>
<feature type="compositionally biased region" description="Low complexity" evidence="1">
    <location>
        <begin position="602"/>
        <end position="613"/>
    </location>
</feature>
<evidence type="ECO:0008006" key="4">
    <source>
        <dbReference type="Google" id="ProtNLM"/>
    </source>
</evidence>
<organism evidence="2 3">
    <name type="scientific">Aphanomyces astaci</name>
    <name type="common">Crayfish plague agent</name>
    <dbReference type="NCBI Taxonomy" id="112090"/>
    <lineage>
        <taxon>Eukaryota</taxon>
        <taxon>Sar</taxon>
        <taxon>Stramenopiles</taxon>
        <taxon>Oomycota</taxon>
        <taxon>Saprolegniomycetes</taxon>
        <taxon>Saprolegniales</taxon>
        <taxon>Verrucalvaceae</taxon>
        <taxon>Aphanomyces</taxon>
    </lineage>
</organism>
<dbReference type="SUPFAM" id="SSF56219">
    <property type="entry name" value="DNase I-like"/>
    <property type="match status" value="1"/>
</dbReference>
<proteinExistence type="predicted"/>
<dbReference type="EMBL" id="QUTB01006806">
    <property type="protein sequence ID" value="RHY48466.1"/>
    <property type="molecule type" value="Genomic_DNA"/>
</dbReference>
<feature type="region of interest" description="Disordered" evidence="1">
    <location>
        <begin position="1"/>
        <end position="34"/>
    </location>
</feature>
<gene>
    <name evidence="2" type="ORF">DYB34_006184</name>
</gene>
<evidence type="ECO:0000313" key="2">
    <source>
        <dbReference type="EMBL" id="RHY48466.1"/>
    </source>
</evidence>
<dbReference type="InterPro" id="IPR036691">
    <property type="entry name" value="Endo/exonu/phosph_ase_sf"/>
</dbReference>
<feature type="compositionally biased region" description="Low complexity" evidence="1">
    <location>
        <begin position="456"/>
        <end position="470"/>
    </location>
</feature>
<sequence length="1557" mass="175253">MLYPPTPSYQPGPHDPAQPPQDSTDPPSHEEDLDEYDANSALQFPGLRNLCDEGQPILYRTMTMYWEREAHLFQGFTPAEIADIEQHFSETMVRIQFTINPSLQQPDNPLSIVNFRKEIEAICEERFGLTFHGGLSEHGQQLLGTPIQRTALAWAAPRRGYIFLRDISVVMLYQYAGVLSNGLSYHQLEYRNRSKLAPADILCALRALGATDAIIQSYSRMSGAHGPRDHWAAIGCVNWPTEGNYRFRLVFPSQTMAETVYANYRLHAAGTNRLDQVPPSMKLHPLRDLSWDNPSSTFFHPLSLSATKLVATKVRIGPLPTLTTPADILTALHGSQLPSPDVDIIDDYATLTFDSPSPAAFLWNASGPHGTTRLYVRNIAVQLHVLMGRPRTTAVAMQCSDCGRQDHQGKPCDRFTYLDPRDRTRSASRHKSTPRGTKSPGARSRSKSVHTRAGRSVSQHSTTVSHTPQSWHYPSQQQPLHASGQTTDLVPHLRRELSTYVDHRIVQATAPLQQEVDTLRADKEALTALVSATSAAFTTLDARLLEERRLRETAEHQQSQDQRKLTEAQNRLQTTITQQGTHQAAMAERLPIIESTDDLHQTAPNAPPTTTTEPRQRRRRRSWRIQRLPLPTPDTNTARIQLDNVLRRETLESEAYIGDVGTPPTPDPRVDSLRIATTNINKNTYGKLRAELATWFRANALDFLIIADADLPAHKATQLWTPSPGGAHTPSLMAISNHRVSLLYDIQRWHSRIDARSTTYSPSGRSLAITVRLGKGTLVTLLGTYCQDNPAAHKEDTDREWQWLAQAATRVTGPHHYVIMGGDFNTYGPNPLDRSAPTPRTGANHDIGIAFQQWTQRLGLISTFRHRHPTLQRHTYARNNTAVTLDDIYISARTAHKVGASGIWLHTINSSDHAGTPYMALDLCPGDHTPSRLTGVRPIRVVNTRTLAKAEIDSFGAHTSHLLLTGQLPQLNPAPPPTAATTWSPQEIEDWLDSAISNLYDILYTSAKLKWGETSQTRKALNRAVAIQRTNRCTAQLRHLLRLHEAAPRTGTEYTRLAHLVEWPKWIRNPNLLPTSCWHRAGAIAVGEWWTTMPTPQDPAHDWDQWLRQGITRWTNVCRRRRDWRTTSLRQTRVQQRTAWFNSRQTRKFLRSALGSTVPPISIQSVMVRPAHGPPRYSSDRDEVAAGLRHLLDNWIPPAEKTTRPRHLDTGLETDRHQVPHFVRDWLLHDMERPDAVADVFQSTGGTTWDTYHYDEDMQARCDRSLRTRVSPGFGGVSQELWIAAPTCIRKQERVIINLILRTGLVPPILGRKQMIYLAKSDTAHGVVNLDPGLPPWRPITVQSALSSRIFTVIRDYITPCIPNHEMQHGFQRDRTVQDAAVLTSLLIERAERRQEELFLISKDCLKCFDRIPGWVMEYIYRKLGVPPLPRKLMAHFLGASQIDIRTAFGWLDGGIREFGLGQGSILAVMHIGYYMDILLCQQQSGIDPVHITHSQHPQGTRTRTISSLLFVDDALDISTSYAGIQDRARISNYFTGQSASGGVFGADKSFLLYLSP</sequence>
<dbReference type="VEuPathDB" id="FungiDB:H257_14293"/>
<dbReference type="VEuPathDB" id="FungiDB:H257_18858"/>
<dbReference type="Gene3D" id="3.60.10.10">
    <property type="entry name" value="Endonuclease/exonuclease/phosphatase"/>
    <property type="match status" value="1"/>
</dbReference>
<feature type="compositionally biased region" description="Basic residues" evidence="1">
    <location>
        <begin position="444"/>
        <end position="453"/>
    </location>
</feature>